<accession>A0A845BGE6</accession>
<dbReference type="PANTHER" id="PTHR11365">
    <property type="entry name" value="5-OXOPROLINASE RELATED"/>
    <property type="match status" value="1"/>
</dbReference>
<proteinExistence type="predicted"/>
<dbReference type="GO" id="GO:0005829">
    <property type="term" value="C:cytosol"/>
    <property type="evidence" value="ECO:0007669"/>
    <property type="project" value="TreeGrafter"/>
</dbReference>
<feature type="domain" description="Hydantoinase B/oxoprolinase" evidence="2">
    <location>
        <begin position="7"/>
        <end position="526"/>
    </location>
</feature>
<dbReference type="Pfam" id="PF02538">
    <property type="entry name" value="Hydantoinase_B"/>
    <property type="match status" value="1"/>
</dbReference>
<reference evidence="3 4" key="1">
    <citation type="submission" date="2019-03" db="EMBL/GenBank/DDBJ databases">
        <title>Roseomonas sp. a novel Roseomonas species isolated from Sea whip Gorgonian.</title>
        <authorList>
            <person name="Li F."/>
            <person name="Pan X."/>
            <person name="Huang S."/>
            <person name="Li Z."/>
            <person name="Meng B."/>
        </authorList>
    </citation>
    <scope>NUCLEOTIDE SEQUENCE [LARGE SCALE GENOMIC DNA]</scope>
    <source>
        <strain evidence="3 4">M0104</strain>
    </source>
</reference>
<dbReference type="EMBL" id="SNVJ01000010">
    <property type="protein sequence ID" value="MXP64292.1"/>
    <property type="molecule type" value="Genomic_DNA"/>
</dbReference>
<comment type="caution">
    <text evidence="3">The sequence shown here is derived from an EMBL/GenBank/DDBJ whole genome shotgun (WGS) entry which is preliminary data.</text>
</comment>
<evidence type="ECO:0000313" key="3">
    <source>
        <dbReference type="EMBL" id="MXP64292.1"/>
    </source>
</evidence>
<dbReference type="PANTHER" id="PTHR11365:SF23">
    <property type="entry name" value="HYPOTHETICAL 5-OXOPROLINASE (EUROFUNG)-RELATED"/>
    <property type="match status" value="1"/>
</dbReference>
<dbReference type="GO" id="GO:0017168">
    <property type="term" value="F:5-oxoprolinase (ATP-hydrolyzing) activity"/>
    <property type="evidence" value="ECO:0007669"/>
    <property type="project" value="TreeGrafter"/>
</dbReference>
<organism evidence="3 4">
    <name type="scientific">Teichococcus coralli</name>
    <dbReference type="NCBI Taxonomy" id="2545983"/>
    <lineage>
        <taxon>Bacteria</taxon>
        <taxon>Pseudomonadati</taxon>
        <taxon>Pseudomonadota</taxon>
        <taxon>Alphaproteobacteria</taxon>
        <taxon>Acetobacterales</taxon>
        <taxon>Roseomonadaceae</taxon>
        <taxon>Roseomonas</taxon>
    </lineage>
</organism>
<dbReference type="GO" id="GO:0006749">
    <property type="term" value="P:glutathione metabolic process"/>
    <property type="evidence" value="ECO:0007669"/>
    <property type="project" value="TreeGrafter"/>
</dbReference>
<feature type="region of interest" description="Disordered" evidence="1">
    <location>
        <begin position="582"/>
        <end position="610"/>
    </location>
</feature>
<dbReference type="Proteomes" id="UP000460715">
    <property type="component" value="Unassembled WGS sequence"/>
</dbReference>
<sequence length="610" mass="66556">MQPPAPDPFEFELFRNALLSVADEMALTVHRTTYSSVLRDNLDYSTAFFDARGRMIAQGFSLPSHLGSMPTALAAVLRRFAGEIRPGDVYALNDPFHGGMHLPDIFIFKPVFVNGELVAFAGTISHHTDVGGRVAGSNAPDSIEIYQEGVRIPPMRIFDGGRRNETFFELLAMNVRVPRMVMGDIRAQLAACYVAETAFAELCRSYGVARVRQLTDAMLDHTERLARAEIARLPDGVFAFEDYLDDDGIDLGQRIVLKVTVTKKGDGILFDWTGSSRQVRGALNATLSFTKSASYCGVLSVTENPIPNNDGVFRAIEVIAPEGTVVNCVHPASVAARGLTGFRMVDTVFGALAQMVPGKVTAAGDGGNTNISIGGYDAERKPYIFCDFTCCAWGGRAFADGIDGNSHMFANMAGQSSEVIEAENPLFVECYEFIGDRGGAGKFRGGAPYRRAYRFLGNEATISIRSDRRDVRPYGLYGGYPGGVSMNYLTRAGGETQVYPAKFYDRLRQGDLFVHETAAGGGWGDPLERDPEHVLRDVRNDFVSQRAALELYGVALLPDGRAVDRPATEALRARIRAARGWSKPPYALREPPQGLPSAAEPTRSLSEDRK</sequence>
<gene>
    <name evidence="3" type="ORF">E0493_13150</name>
</gene>
<dbReference type="InterPro" id="IPR003692">
    <property type="entry name" value="Hydantoinase_B"/>
</dbReference>
<dbReference type="OrthoDB" id="9761586at2"/>
<protein>
    <submittedName>
        <fullName evidence="3">Hydantoinase B/oxoprolinase family protein</fullName>
    </submittedName>
</protein>
<evidence type="ECO:0000256" key="1">
    <source>
        <dbReference type="SAM" id="MobiDB-lite"/>
    </source>
</evidence>
<evidence type="ECO:0000259" key="2">
    <source>
        <dbReference type="Pfam" id="PF02538"/>
    </source>
</evidence>
<dbReference type="AlphaFoldDB" id="A0A845BGE6"/>
<dbReference type="RefSeq" id="WP_160937416.1">
    <property type="nucleotide sequence ID" value="NZ_SNVJ01000010.1"/>
</dbReference>
<dbReference type="InterPro" id="IPR045079">
    <property type="entry name" value="Oxoprolinase-like"/>
</dbReference>
<name>A0A845BGE6_9PROT</name>
<evidence type="ECO:0000313" key="4">
    <source>
        <dbReference type="Proteomes" id="UP000460715"/>
    </source>
</evidence>
<keyword evidence="4" id="KW-1185">Reference proteome</keyword>